<proteinExistence type="predicted"/>
<evidence type="ECO:0000256" key="5">
    <source>
        <dbReference type="SAM" id="Phobius"/>
    </source>
</evidence>
<evidence type="ECO:0000256" key="6">
    <source>
        <dbReference type="SAM" id="SignalP"/>
    </source>
</evidence>
<comment type="subcellular location">
    <subcellularLocation>
        <location evidence="1">Membrane</location>
        <topology evidence="1">Multi-pass membrane protein</topology>
    </subcellularLocation>
</comment>
<accession>A0ABR2LQ09</accession>
<keyword evidence="3 5" id="KW-1133">Transmembrane helix</keyword>
<keyword evidence="6" id="KW-0732">Signal</keyword>
<reference evidence="7 8" key="1">
    <citation type="journal article" date="2022" name="Nat. Plants">
        <title>Genomes of leafy and leafless Platanthera orchids illuminate the evolution of mycoheterotrophy.</title>
        <authorList>
            <person name="Li M.H."/>
            <person name="Liu K.W."/>
            <person name="Li Z."/>
            <person name="Lu H.C."/>
            <person name="Ye Q.L."/>
            <person name="Zhang D."/>
            <person name="Wang J.Y."/>
            <person name="Li Y.F."/>
            <person name="Zhong Z.M."/>
            <person name="Liu X."/>
            <person name="Yu X."/>
            <person name="Liu D.K."/>
            <person name="Tu X.D."/>
            <person name="Liu B."/>
            <person name="Hao Y."/>
            <person name="Liao X.Y."/>
            <person name="Jiang Y.T."/>
            <person name="Sun W.H."/>
            <person name="Chen J."/>
            <person name="Chen Y.Q."/>
            <person name="Ai Y."/>
            <person name="Zhai J.W."/>
            <person name="Wu S.S."/>
            <person name="Zhou Z."/>
            <person name="Hsiao Y.Y."/>
            <person name="Wu W.L."/>
            <person name="Chen Y.Y."/>
            <person name="Lin Y.F."/>
            <person name="Hsu J.L."/>
            <person name="Li C.Y."/>
            <person name="Wang Z.W."/>
            <person name="Zhao X."/>
            <person name="Zhong W.Y."/>
            <person name="Ma X.K."/>
            <person name="Ma L."/>
            <person name="Huang J."/>
            <person name="Chen G.Z."/>
            <person name="Huang M.Z."/>
            <person name="Huang L."/>
            <person name="Peng D.H."/>
            <person name="Luo Y.B."/>
            <person name="Zou S.Q."/>
            <person name="Chen S.P."/>
            <person name="Lan S."/>
            <person name="Tsai W.C."/>
            <person name="Van de Peer Y."/>
            <person name="Liu Z.J."/>
        </authorList>
    </citation>
    <scope>NUCLEOTIDE SEQUENCE [LARGE SCALE GENOMIC DNA]</scope>
    <source>
        <strain evidence="7">Lor288</strain>
    </source>
</reference>
<protein>
    <submittedName>
        <fullName evidence="7">Uncharacterized protein</fullName>
    </submittedName>
</protein>
<name>A0ABR2LQ09_9ASPA</name>
<organism evidence="7 8">
    <name type="scientific">Platanthera guangdongensis</name>
    <dbReference type="NCBI Taxonomy" id="2320717"/>
    <lineage>
        <taxon>Eukaryota</taxon>
        <taxon>Viridiplantae</taxon>
        <taxon>Streptophyta</taxon>
        <taxon>Embryophyta</taxon>
        <taxon>Tracheophyta</taxon>
        <taxon>Spermatophyta</taxon>
        <taxon>Magnoliopsida</taxon>
        <taxon>Liliopsida</taxon>
        <taxon>Asparagales</taxon>
        <taxon>Orchidaceae</taxon>
        <taxon>Orchidoideae</taxon>
        <taxon>Orchideae</taxon>
        <taxon>Orchidinae</taxon>
        <taxon>Platanthera</taxon>
    </lineage>
</organism>
<keyword evidence="8" id="KW-1185">Reference proteome</keyword>
<feature type="chain" id="PRO_5047325206" evidence="6">
    <location>
        <begin position="22"/>
        <end position="99"/>
    </location>
</feature>
<keyword evidence="4 5" id="KW-0472">Membrane</keyword>
<gene>
    <name evidence="7" type="ORF">KSP40_PGU011610</name>
</gene>
<dbReference type="Pfam" id="PF03619">
    <property type="entry name" value="Solute_trans_a"/>
    <property type="match status" value="1"/>
</dbReference>
<evidence type="ECO:0000313" key="8">
    <source>
        <dbReference type="Proteomes" id="UP001412067"/>
    </source>
</evidence>
<evidence type="ECO:0000256" key="3">
    <source>
        <dbReference type="ARBA" id="ARBA00022989"/>
    </source>
</evidence>
<sequence>MTLKMVFFSIIFVLSMTESSGFSRKMLYLNLDVKSKILLSWPIIGAGIFVLVSVVLSLFLIFEDLLVYYQLVEQKFLIGIIFMVPIYAFKSIIVSLSPC</sequence>
<evidence type="ECO:0000256" key="2">
    <source>
        <dbReference type="ARBA" id="ARBA00022692"/>
    </source>
</evidence>
<dbReference type="InterPro" id="IPR005178">
    <property type="entry name" value="Ostalpha/TMEM184C"/>
</dbReference>
<keyword evidence="2 5" id="KW-0812">Transmembrane</keyword>
<evidence type="ECO:0000313" key="7">
    <source>
        <dbReference type="EMBL" id="KAK8947518.1"/>
    </source>
</evidence>
<dbReference type="EMBL" id="JBBWWR010000016">
    <property type="protein sequence ID" value="KAK8947518.1"/>
    <property type="molecule type" value="Genomic_DNA"/>
</dbReference>
<dbReference type="PANTHER" id="PTHR23423">
    <property type="entry name" value="ORGANIC SOLUTE TRANSPORTER-RELATED"/>
    <property type="match status" value="1"/>
</dbReference>
<evidence type="ECO:0000256" key="1">
    <source>
        <dbReference type="ARBA" id="ARBA00004141"/>
    </source>
</evidence>
<feature type="transmembrane region" description="Helical" evidence="5">
    <location>
        <begin position="43"/>
        <end position="69"/>
    </location>
</feature>
<evidence type="ECO:0000256" key="4">
    <source>
        <dbReference type="ARBA" id="ARBA00023136"/>
    </source>
</evidence>
<feature type="transmembrane region" description="Helical" evidence="5">
    <location>
        <begin position="76"/>
        <end position="96"/>
    </location>
</feature>
<feature type="signal peptide" evidence="6">
    <location>
        <begin position="1"/>
        <end position="21"/>
    </location>
</feature>
<comment type="caution">
    <text evidence="7">The sequence shown here is derived from an EMBL/GenBank/DDBJ whole genome shotgun (WGS) entry which is preliminary data.</text>
</comment>
<dbReference type="Proteomes" id="UP001412067">
    <property type="component" value="Unassembled WGS sequence"/>
</dbReference>